<gene>
    <name evidence="1" type="ORF">Tci_899013</name>
</gene>
<feature type="non-terminal residue" evidence="1">
    <location>
        <position position="1"/>
    </location>
</feature>
<sequence length="67" mass="7330">SLRKAKARDQLEKPLSFRDKGEGSILTPCEKARGSLEAASLSSGKGKTVYISRPPYLVEDVIAHRCN</sequence>
<evidence type="ECO:0000313" key="1">
    <source>
        <dbReference type="EMBL" id="GFD27044.1"/>
    </source>
</evidence>
<organism evidence="1">
    <name type="scientific">Tanacetum cinerariifolium</name>
    <name type="common">Dalmatian daisy</name>
    <name type="synonym">Chrysanthemum cinerariifolium</name>
    <dbReference type="NCBI Taxonomy" id="118510"/>
    <lineage>
        <taxon>Eukaryota</taxon>
        <taxon>Viridiplantae</taxon>
        <taxon>Streptophyta</taxon>
        <taxon>Embryophyta</taxon>
        <taxon>Tracheophyta</taxon>
        <taxon>Spermatophyta</taxon>
        <taxon>Magnoliopsida</taxon>
        <taxon>eudicotyledons</taxon>
        <taxon>Gunneridae</taxon>
        <taxon>Pentapetalae</taxon>
        <taxon>asterids</taxon>
        <taxon>campanulids</taxon>
        <taxon>Asterales</taxon>
        <taxon>Asteraceae</taxon>
        <taxon>Asteroideae</taxon>
        <taxon>Anthemideae</taxon>
        <taxon>Anthemidinae</taxon>
        <taxon>Tanacetum</taxon>
    </lineage>
</organism>
<protein>
    <submittedName>
        <fullName evidence="1">Uncharacterized protein</fullName>
    </submittedName>
</protein>
<reference evidence="1" key="1">
    <citation type="journal article" date="2019" name="Sci. Rep.">
        <title>Draft genome of Tanacetum cinerariifolium, the natural source of mosquito coil.</title>
        <authorList>
            <person name="Yamashiro T."/>
            <person name="Shiraishi A."/>
            <person name="Satake H."/>
            <person name="Nakayama K."/>
        </authorList>
    </citation>
    <scope>NUCLEOTIDE SEQUENCE</scope>
</reference>
<dbReference type="EMBL" id="BKCJ011373775">
    <property type="protein sequence ID" value="GFD27044.1"/>
    <property type="molecule type" value="Genomic_DNA"/>
</dbReference>
<proteinExistence type="predicted"/>
<dbReference type="AlphaFoldDB" id="A0A699V4F8"/>
<accession>A0A699V4F8</accession>
<comment type="caution">
    <text evidence="1">The sequence shown here is derived from an EMBL/GenBank/DDBJ whole genome shotgun (WGS) entry which is preliminary data.</text>
</comment>
<name>A0A699V4F8_TANCI</name>